<organism evidence="3 4">
    <name type="scientific">Lymnaea stagnalis</name>
    <name type="common">Great pond snail</name>
    <name type="synonym">Helix stagnalis</name>
    <dbReference type="NCBI Taxonomy" id="6523"/>
    <lineage>
        <taxon>Eukaryota</taxon>
        <taxon>Metazoa</taxon>
        <taxon>Spiralia</taxon>
        <taxon>Lophotrochozoa</taxon>
        <taxon>Mollusca</taxon>
        <taxon>Gastropoda</taxon>
        <taxon>Heterobranchia</taxon>
        <taxon>Euthyneura</taxon>
        <taxon>Panpulmonata</taxon>
        <taxon>Hygrophila</taxon>
        <taxon>Lymnaeoidea</taxon>
        <taxon>Lymnaeidae</taxon>
        <taxon>Lymnaea</taxon>
    </lineage>
</organism>
<dbReference type="InterPro" id="IPR017943">
    <property type="entry name" value="Bactericidal_perm-incr_a/b_dom"/>
</dbReference>
<feature type="non-terminal residue" evidence="3">
    <location>
        <position position="97"/>
    </location>
</feature>
<name>A0AAV2I6T3_LYMST</name>
<keyword evidence="4" id="KW-1185">Reference proteome</keyword>
<evidence type="ECO:0000313" key="4">
    <source>
        <dbReference type="Proteomes" id="UP001497497"/>
    </source>
</evidence>
<dbReference type="GO" id="GO:0008289">
    <property type="term" value="F:lipid binding"/>
    <property type="evidence" value="ECO:0007669"/>
    <property type="project" value="InterPro"/>
</dbReference>
<sequence>MLHHILLLVLTFGQGLTTEPGAVMRLTKKGLDYANTVAHDAIAQALPTLKIADLKGSSGILSYRLTNIINKGDNPPTSTMTFNSGLDGLTWKLDDFG</sequence>
<reference evidence="3 4" key="1">
    <citation type="submission" date="2024-04" db="EMBL/GenBank/DDBJ databases">
        <authorList>
            <consortium name="Genoscope - CEA"/>
            <person name="William W."/>
        </authorList>
    </citation>
    <scope>NUCLEOTIDE SEQUENCE [LARGE SCALE GENOMIC DNA]</scope>
</reference>
<comment type="caution">
    <text evidence="3">The sequence shown here is derived from an EMBL/GenBank/DDBJ whole genome shotgun (WGS) entry which is preliminary data.</text>
</comment>
<evidence type="ECO:0000313" key="2">
    <source>
        <dbReference type="EMBL" id="CAL1542352.1"/>
    </source>
</evidence>
<proteinExistence type="predicted"/>
<dbReference type="Gene3D" id="3.15.10.10">
    <property type="entry name" value="Bactericidal permeability-increasing protein, domain 1"/>
    <property type="match status" value="1"/>
</dbReference>
<dbReference type="Proteomes" id="UP001497497">
    <property type="component" value="Unassembled WGS sequence"/>
</dbReference>
<feature type="chain" id="PRO_5044714335" evidence="1">
    <location>
        <begin position="18"/>
        <end position="97"/>
    </location>
</feature>
<accession>A0AAV2I6T3</accession>
<dbReference type="EMBL" id="CAXITT010000482">
    <property type="protein sequence ID" value="CAL1542352.1"/>
    <property type="molecule type" value="Genomic_DNA"/>
</dbReference>
<dbReference type="EMBL" id="CAXITT010000482">
    <property type="protein sequence ID" value="CAL1542353.1"/>
    <property type="molecule type" value="Genomic_DNA"/>
</dbReference>
<evidence type="ECO:0000256" key="1">
    <source>
        <dbReference type="SAM" id="SignalP"/>
    </source>
</evidence>
<dbReference type="SUPFAM" id="SSF55394">
    <property type="entry name" value="Bactericidal permeability-increasing protein, BPI"/>
    <property type="match status" value="1"/>
</dbReference>
<feature type="signal peptide" evidence="1">
    <location>
        <begin position="1"/>
        <end position="17"/>
    </location>
</feature>
<protein>
    <submittedName>
        <fullName evidence="3">Uncharacterized protein</fullName>
    </submittedName>
</protein>
<dbReference type="AlphaFoldDB" id="A0AAV2I6T3"/>
<keyword evidence="1" id="KW-0732">Signal</keyword>
<gene>
    <name evidence="2" type="ORF">GSLYS_00015946001</name>
    <name evidence="3" type="ORF">GSLYS_00015947001</name>
</gene>
<evidence type="ECO:0000313" key="3">
    <source>
        <dbReference type="EMBL" id="CAL1542353.1"/>
    </source>
</evidence>